<evidence type="ECO:0000313" key="2">
    <source>
        <dbReference type="EMBL" id="MDE8652115.1"/>
    </source>
</evidence>
<evidence type="ECO:0000256" key="1">
    <source>
        <dbReference type="SAM" id="MobiDB-lite"/>
    </source>
</evidence>
<feature type="compositionally biased region" description="Acidic residues" evidence="1">
    <location>
        <begin position="69"/>
        <end position="80"/>
    </location>
</feature>
<comment type="caution">
    <text evidence="2">The sequence shown here is derived from an EMBL/GenBank/DDBJ whole genome shotgun (WGS) entry which is preliminary data.</text>
</comment>
<accession>A0ABT5WPY1</accession>
<name>A0ABT5WPY1_9SPHN</name>
<gene>
    <name evidence="2" type="ORF">PYV00_10340</name>
</gene>
<evidence type="ECO:0008006" key="4">
    <source>
        <dbReference type="Google" id="ProtNLM"/>
    </source>
</evidence>
<keyword evidence="3" id="KW-1185">Reference proteome</keyword>
<dbReference type="RefSeq" id="WP_275228188.1">
    <property type="nucleotide sequence ID" value="NZ_JARESE010000028.1"/>
</dbReference>
<sequence>MAVLPALALAGCGSSAREEELAQQLAAAQAEAKAAAHARKQAEAALARASQNDGALSDFYGDSMSDGDASPDDSDAEDGGNAEMAPAPNVSAVDGGDMPDTPGASPMFVTPEA</sequence>
<protein>
    <recommendedName>
        <fullName evidence="4">Lipoprotein</fullName>
    </recommendedName>
</protein>
<proteinExistence type="predicted"/>
<reference evidence="2 3" key="1">
    <citation type="submission" date="2023-03" db="EMBL/GenBank/DDBJ databases">
        <title>NovoSphingobium album sp. nov. isolated from polycyclic aromatic hydrocarbons- and heavy-metal polluted soil.</title>
        <authorList>
            <person name="Liu Z."/>
            <person name="Wang K."/>
        </authorList>
    </citation>
    <scope>NUCLEOTIDE SEQUENCE [LARGE SCALE GENOMIC DNA]</scope>
    <source>
        <strain evidence="2 3">H3SJ31-1</strain>
    </source>
</reference>
<evidence type="ECO:0000313" key="3">
    <source>
        <dbReference type="Proteomes" id="UP001216253"/>
    </source>
</evidence>
<dbReference type="EMBL" id="JARESE010000028">
    <property type="protein sequence ID" value="MDE8652115.1"/>
    <property type="molecule type" value="Genomic_DNA"/>
</dbReference>
<dbReference type="Proteomes" id="UP001216253">
    <property type="component" value="Unassembled WGS sequence"/>
</dbReference>
<organism evidence="2 3">
    <name type="scientific">Novosphingobium album</name>
    <name type="common">ex Liu et al. 2023</name>
    <dbReference type="NCBI Taxonomy" id="3031130"/>
    <lineage>
        <taxon>Bacteria</taxon>
        <taxon>Pseudomonadati</taxon>
        <taxon>Pseudomonadota</taxon>
        <taxon>Alphaproteobacteria</taxon>
        <taxon>Sphingomonadales</taxon>
        <taxon>Sphingomonadaceae</taxon>
        <taxon>Novosphingobium</taxon>
    </lineage>
</organism>
<feature type="region of interest" description="Disordered" evidence="1">
    <location>
        <begin position="43"/>
        <end position="113"/>
    </location>
</feature>